<dbReference type="RefSeq" id="WP_354022341.1">
    <property type="nucleotide sequence ID" value="NZ_JBEWTD010000002.1"/>
</dbReference>
<evidence type="ECO:0000313" key="4">
    <source>
        <dbReference type="EMBL" id="MET4756016.1"/>
    </source>
</evidence>
<dbReference type="PANTHER" id="PTHR24173">
    <property type="entry name" value="ANKYRIN REPEAT CONTAINING"/>
    <property type="match status" value="1"/>
</dbReference>
<organism evidence="4 5">
    <name type="scientific">Endozoicomonas lisbonensis</name>
    <dbReference type="NCBI Taxonomy" id="3120522"/>
    <lineage>
        <taxon>Bacteria</taxon>
        <taxon>Pseudomonadati</taxon>
        <taxon>Pseudomonadota</taxon>
        <taxon>Gammaproteobacteria</taxon>
        <taxon>Oceanospirillales</taxon>
        <taxon>Endozoicomonadaceae</taxon>
        <taxon>Endozoicomonas</taxon>
    </lineage>
</organism>
<reference evidence="4 5" key="1">
    <citation type="submission" date="2024-06" db="EMBL/GenBank/DDBJ databases">
        <title>Genomic Encyclopedia of Type Strains, Phase V (KMG-V): Genome sequencing to study the core and pangenomes of soil and plant-associated prokaryotes.</title>
        <authorList>
            <person name="Whitman W."/>
        </authorList>
    </citation>
    <scope>NUCLEOTIDE SEQUENCE [LARGE SCALE GENOMIC DNA]</scope>
    <source>
        <strain evidence="4 5">NE40</strain>
    </source>
</reference>
<dbReference type="PROSITE" id="PS50088">
    <property type="entry name" value="ANK_REPEAT"/>
    <property type="match status" value="8"/>
</dbReference>
<feature type="repeat" description="ANK" evidence="3">
    <location>
        <begin position="314"/>
        <end position="347"/>
    </location>
</feature>
<dbReference type="PANTHER" id="PTHR24173:SF74">
    <property type="entry name" value="ANKYRIN REPEAT DOMAIN-CONTAINING PROTEIN 16"/>
    <property type="match status" value="1"/>
</dbReference>
<keyword evidence="2 3" id="KW-0040">ANK repeat</keyword>
<dbReference type="SUPFAM" id="SSF48403">
    <property type="entry name" value="Ankyrin repeat"/>
    <property type="match status" value="1"/>
</dbReference>
<dbReference type="InterPro" id="IPR036770">
    <property type="entry name" value="Ankyrin_rpt-contain_sf"/>
</dbReference>
<dbReference type="Pfam" id="PF12796">
    <property type="entry name" value="Ank_2"/>
    <property type="match status" value="4"/>
</dbReference>
<keyword evidence="1" id="KW-0677">Repeat</keyword>
<proteinExistence type="predicted"/>
<feature type="repeat" description="ANK" evidence="3">
    <location>
        <begin position="488"/>
        <end position="520"/>
    </location>
</feature>
<gene>
    <name evidence="4" type="ORF">V5J35_001208</name>
</gene>
<dbReference type="EMBL" id="JBEWTB010000002">
    <property type="protein sequence ID" value="MET4756016.1"/>
    <property type="molecule type" value="Genomic_DNA"/>
</dbReference>
<sequence length="578" mass="62691">MAAGDDAVAGQCTTGLVFYQSTPILTTFQSQETTVVVSGTIILLNALCRKSFNILTRTSVISSFGLSVALGAPPNHYDLEVLRLIPDIVEATNALSTRLVCNDPEQQNAVIDWFRTPLPADSQAVSGNNRTDYPVSYCVSANLQHFVNLMLTVLVDILCERDELTLITEILSLSTTDTPPLHTALRLGHYPVARHLIDAGAALEVTGSNVPLVLDYVNLIEGPLRMGFIRSLVTRGVNPNASDSDGSTLVHLAVTTEDVSTVRFVVEHGGSIRRIDGFGRSPMHIAAALGYLRIVKYLHRLNCGRINASRGRNSHYTPLHEAAFAGHSRVVAYLLMQPGIDIEAVTTEGQSALHLATLEGHVNIVAALLVFGADRTAIDDEGQTPIHNAVITRQTEVIRLLLFPPEAALLSLTVIDDFGRQPVHIAALTGNLHVVEWLLRILPESLNSGDSENDNFTPLHEAAFEQQSHVVEYLIRQPDINIEALTDQGQTPLHVAARNGAMVCVTVLMNAGANVQAEDLLGRTPQALALEFGHFAVAGILGERLLSCVYECFQANEFQLIAPEVIELPDGMLEESKE</sequence>
<dbReference type="PROSITE" id="PS50297">
    <property type="entry name" value="ANK_REP_REGION"/>
    <property type="match status" value="8"/>
</dbReference>
<accession>A0ABV2SFN1</accession>
<evidence type="ECO:0000313" key="5">
    <source>
        <dbReference type="Proteomes" id="UP001549366"/>
    </source>
</evidence>
<feature type="repeat" description="ANK" evidence="3">
    <location>
        <begin position="245"/>
        <end position="277"/>
    </location>
</feature>
<feature type="repeat" description="ANK" evidence="3">
    <location>
        <begin position="176"/>
        <end position="208"/>
    </location>
</feature>
<feature type="repeat" description="ANK" evidence="3">
    <location>
        <begin position="348"/>
        <end position="380"/>
    </location>
</feature>
<dbReference type="Gene3D" id="1.25.40.20">
    <property type="entry name" value="Ankyrin repeat-containing domain"/>
    <property type="match status" value="3"/>
</dbReference>
<dbReference type="InterPro" id="IPR002110">
    <property type="entry name" value="Ankyrin_rpt"/>
</dbReference>
<evidence type="ECO:0000256" key="3">
    <source>
        <dbReference type="PROSITE-ProRule" id="PRU00023"/>
    </source>
</evidence>
<keyword evidence="5" id="KW-1185">Reference proteome</keyword>
<evidence type="ECO:0000256" key="1">
    <source>
        <dbReference type="ARBA" id="ARBA00022737"/>
    </source>
</evidence>
<feature type="repeat" description="ANK" evidence="3">
    <location>
        <begin position="418"/>
        <end position="440"/>
    </location>
</feature>
<feature type="repeat" description="ANK" evidence="3">
    <location>
        <begin position="381"/>
        <end position="402"/>
    </location>
</feature>
<protein>
    <submittedName>
        <fullName evidence="4">Ankyrin repeat protein</fullName>
    </submittedName>
</protein>
<dbReference type="Proteomes" id="UP001549366">
    <property type="component" value="Unassembled WGS sequence"/>
</dbReference>
<dbReference type="SMART" id="SM00248">
    <property type="entry name" value="ANK"/>
    <property type="match status" value="10"/>
</dbReference>
<evidence type="ECO:0000256" key="2">
    <source>
        <dbReference type="ARBA" id="ARBA00023043"/>
    </source>
</evidence>
<comment type="caution">
    <text evidence="4">The sequence shown here is derived from an EMBL/GenBank/DDBJ whole genome shotgun (WGS) entry which is preliminary data.</text>
</comment>
<name>A0ABV2SFN1_9GAMM</name>
<feature type="repeat" description="ANK" evidence="3">
    <location>
        <begin position="278"/>
        <end position="298"/>
    </location>
</feature>